<dbReference type="EMBL" id="PXZM01000023">
    <property type="protein sequence ID" value="PSJ94684.1"/>
    <property type="molecule type" value="Genomic_DNA"/>
</dbReference>
<evidence type="ECO:0000259" key="3">
    <source>
        <dbReference type="Pfam" id="PF00884"/>
    </source>
</evidence>
<evidence type="ECO:0000256" key="1">
    <source>
        <dbReference type="ARBA" id="ARBA00008779"/>
    </source>
</evidence>
<protein>
    <submittedName>
        <fullName evidence="4">Arylsulfatase</fullName>
    </submittedName>
</protein>
<dbReference type="Gene3D" id="3.40.720.10">
    <property type="entry name" value="Alkaline Phosphatase, subunit A"/>
    <property type="match status" value="1"/>
</dbReference>
<dbReference type="OrthoDB" id="9762324at2"/>
<keyword evidence="5" id="KW-1185">Reference proteome</keyword>
<organism evidence="4 5">
    <name type="scientific">Brevibacillus fortis</name>
    <dbReference type="NCBI Taxonomy" id="2126352"/>
    <lineage>
        <taxon>Bacteria</taxon>
        <taxon>Bacillati</taxon>
        <taxon>Bacillota</taxon>
        <taxon>Bacilli</taxon>
        <taxon>Bacillales</taxon>
        <taxon>Paenibacillaceae</taxon>
        <taxon>Brevibacillus</taxon>
    </lineage>
</organism>
<dbReference type="PANTHER" id="PTHR42693:SF53">
    <property type="entry name" value="ENDO-4-O-SULFATASE"/>
    <property type="match status" value="1"/>
</dbReference>
<dbReference type="AlphaFoldDB" id="A0A2P7V639"/>
<dbReference type="InterPro" id="IPR000917">
    <property type="entry name" value="Sulfatase_N"/>
</dbReference>
<evidence type="ECO:0000313" key="5">
    <source>
        <dbReference type="Proteomes" id="UP000240419"/>
    </source>
</evidence>
<evidence type="ECO:0000256" key="2">
    <source>
        <dbReference type="ARBA" id="ARBA00022801"/>
    </source>
</evidence>
<keyword evidence="2" id="KW-0378">Hydrolase</keyword>
<dbReference type="GO" id="GO:0004065">
    <property type="term" value="F:arylsulfatase activity"/>
    <property type="evidence" value="ECO:0007669"/>
    <property type="project" value="TreeGrafter"/>
</dbReference>
<dbReference type="Pfam" id="PF00884">
    <property type="entry name" value="Sulfatase"/>
    <property type="match status" value="1"/>
</dbReference>
<reference evidence="4 5" key="1">
    <citation type="submission" date="2018-03" db="EMBL/GenBank/DDBJ databases">
        <title>Brevisbacillus phylogenomics.</title>
        <authorList>
            <person name="Dunlap C."/>
        </authorList>
    </citation>
    <scope>NUCLEOTIDE SEQUENCE [LARGE SCALE GENOMIC DNA]</scope>
    <source>
        <strain evidence="4 5">NRRL NRS-1210</strain>
    </source>
</reference>
<sequence>MSRKWLRRRPNILFIIVDQERFPPVYEEPAIRAWSKDTLHAHSFLRKHGLEFKRHYVGSTGCCPSRATLFTGQYPSLHGVTQTSGAAKRSPDSDMFWLDHNTVPTMGNYFRQAGYRCFYKGKWHISDADIWVPGTHFPIPSYTPVTGVPDPDKERLYLLADRLGGYGFSSWIGPEPHGRAPHNSGSSAAIGVNGRDVVYSSEVIELLHALDQEKNFVESDQPWLIVASFVNPHDIAIYGDISAGTPFFRFHVDKSVPAVAPPPTQHESLATKPRCQASYREVYPQAFQPISDQAHYRRLYYQLQKNADREMMRVLEALVASSFYPETLVVFTSDHGELLGAHGNLHQKWYCAYEEAIHVPLIIHNPLLFPHANSTDLLTSHVDILPTLLGMAGADTDRLGEELTFTHSEVRPLVGRDLSPIILSPDTESISSEPIYFMTDDDVTKGQHQVSLQHQPYHSVIPPNRIETVIAYVYSAGHRALWKYSRYFSRDVHNPTFTDYELYNLTTDPLETRNLVIPLYKTTHTERVRLNMQLLLEEQRVQKRLTPFSPPFAVLLSN</sequence>
<accession>A0A2P7V639</accession>
<proteinExistence type="inferred from homology"/>
<name>A0A2P7V639_9BACL</name>
<gene>
    <name evidence="4" type="ORF">C7R93_14950</name>
</gene>
<evidence type="ECO:0000313" key="4">
    <source>
        <dbReference type="EMBL" id="PSJ94684.1"/>
    </source>
</evidence>
<dbReference type="PANTHER" id="PTHR42693">
    <property type="entry name" value="ARYLSULFATASE FAMILY MEMBER"/>
    <property type="match status" value="1"/>
</dbReference>
<dbReference type="RefSeq" id="WP_106839563.1">
    <property type="nucleotide sequence ID" value="NZ_JBCNIW010000019.1"/>
</dbReference>
<dbReference type="Proteomes" id="UP000240419">
    <property type="component" value="Unassembled WGS sequence"/>
</dbReference>
<dbReference type="InterPro" id="IPR017850">
    <property type="entry name" value="Alkaline_phosphatase_core_sf"/>
</dbReference>
<feature type="domain" description="Sulfatase N-terminal" evidence="3">
    <location>
        <begin position="10"/>
        <end position="394"/>
    </location>
</feature>
<comment type="similarity">
    <text evidence="1">Belongs to the sulfatase family.</text>
</comment>
<comment type="caution">
    <text evidence="4">The sequence shown here is derived from an EMBL/GenBank/DDBJ whole genome shotgun (WGS) entry which is preliminary data.</text>
</comment>
<dbReference type="CDD" id="cd16035">
    <property type="entry name" value="sulfatase_like"/>
    <property type="match status" value="1"/>
</dbReference>
<dbReference type="SUPFAM" id="SSF53649">
    <property type="entry name" value="Alkaline phosphatase-like"/>
    <property type="match status" value="1"/>
</dbReference>
<dbReference type="InterPro" id="IPR050738">
    <property type="entry name" value="Sulfatase"/>
</dbReference>